<evidence type="ECO:0000313" key="2">
    <source>
        <dbReference type="EMBL" id="MCF2948560.1"/>
    </source>
</evidence>
<dbReference type="Pfam" id="PF06941">
    <property type="entry name" value="NT5C"/>
    <property type="match status" value="1"/>
</dbReference>
<gene>
    <name evidence="2" type="ORF">L0668_10615</name>
</gene>
<dbReference type="RefSeq" id="WP_235312435.1">
    <property type="nucleotide sequence ID" value="NZ_JAKGAS010000005.1"/>
</dbReference>
<reference evidence="2 3" key="1">
    <citation type="submission" date="2022-01" db="EMBL/GenBank/DDBJ databases">
        <title>Paraglaciecola sp. G1-23.</title>
        <authorList>
            <person name="Jin M.S."/>
            <person name="Han D.M."/>
            <person name="Kim H.M."/>
            <person name="Jeon C.O."/>
        </authorList>
    </citation>
    <scope>NUCLEOTIDE SEQUENCE [LARGE SCALE GENOMIC DNA]</scope>
    <source>
        <strain evidence="2 3">G1-23</strain>
    </source>
</reference>
<name>A0ABS9D6N5_9ALTE</name>
<dbReference type="InterPro" id="IPR010708">
    <property type="entry name" value="5'(3')-deoxyribonucleotidase"/>
</dbReference>
<sequence>MIRKSIAIDMDDTVADTLSRHIERYQQEFGITLDRKDMLGKKIYDIVPKEHLATVRQFPHHPDFFKDLPVFDNAVQVIKELSQEYRIYFASAAMEYPSSFNAKYAWLKKHFPFINELNFIFCGYKGVLNCDYLIDDSSCHIDVFSGQGYLFDSTHNHYETGYQRVNNWLDVKSKFLTD</sequence>
<dbReference type="SFLD" id="SFLDS00003">
    <property type="entry name" value="Haloacid_Dehalogenase"/>
    <property type="match status" value="1"/>
</dbReference>
<dbReference type="PANTHER" id="PTHR16504">
    <property type="entry name" value="5'(3')-DEOXYRIBONUCLEOTIDASE"/>
    <property type="match status" value="1"/>
</dbReference>
<evidence type="ECO:0000313" key="3">
    <source>
        <dbReference type="Proteomes" id="UP001521137"/>
    </source>
</evidence>
<dbReference type="Proteomes" id="UP001521137">
    <property type="component" value="Unassembled WGS sequence"/>
</dbReference>
<comment type="caution">
    <text evidence="2">The sequence shown here is derived from an EMBL/GenBank/DDBJ whole genome shotgun (WGS) entry which is preliminary data.</text>
</comment>
<dbReference type="SFLD" id="SFLDG01146">
    <property type="entry name" value="C1.2.2"/>
    <property type="match status" value="1"/>
</dbReference>
<dbReference type="Gene3D" id="3.40.50.1000">
    <property type="entry name" value="HAD superfamily/HAD-like"/>
    <property type="match status" value="1"/>
</dbReference>
<protein>
    <submittedName>
        <fullName evidence="2">Uncharacterized protein</fullName>
    </submittedName>
</protein>
<keyword evidence="3" id="KW-1185">Reference proteome</keyword>
<accession>A0ABS9D6N5</accession>
<dbReference type="SFLD" id="SFLDG01126">
    <property type="entry name" value="C1.2:_Nucleotidase_Like"/>
    <property type="match status" value="1"/>
</dbReference>
<evidence type="ECO:0000256" key="1">
    <source>
        <dbReference type="ARBA" id="ARBA00009589"/>
    </source>
</evidence>
<proteinExistence type="inferred from homology"/>
<dbReference type="Gene3D" id="1.10.40.40">
    <property type="entry name" value="Deoxyribonucleotidase, domain 2"/>
    <property type="match status" value="1"/>
</dbReference>
<dbReference type="InterPro" id="IPR036412">
    <property type="entry name" value="HAD-like_sf"/>
</dbReference>
<comment type="similarity">
    <text evidence="1">Belongs to the 5'(3')-deoxyribonucleotidase family.</text>
</comment>
<dbReference type="EMBL" id="JAKGAS010000005">
    <property type="protein sequence ID" value="MCF2948560.1"/>
    <property type="molecule type" value="Genomic_DNA"/>
</dbReference>
<organism evidence="2 3">
    <name type="scientific">Paraglaciecola algarum</name>
    <dbReference type="NCBI Taxonomy" id="3050085"/>
    <lineage>
        <taxon>Bacteria</taxon>
        <taxon>Pseudomonadati</taxon>
        <taxon>Pseudomonadota</taxon>
        <taxon>Gammaproteobacteria</taxon>
        <taxon>Alteromonadales</taxon>
        <taxon>Alteromonadaceae</taxon>
        <taxon>Paraglaciecola</taxon>
    </lineage>
</organism>
<dbReference type="InterPro" id="IPR023214">
    <property type="entry name" value="HAD_sf"/>
</dbReference>
<dbReference type="PANTHER" id="PTHR16504:SF4">
    <property type="entry name" value="5'(3')-DEOXYRIBONUCLEOTIDASE"/>
    <property type="match status" value="1"/>
</dbReference>
<dbReference type="SUPFAM" id="SSF56784">
    <property type="entry name" value="HAD-like"/>
    <property type="match status" value="1"/>
</dbReference>